<organism evidence="3 4">
    <name type="scientific">Spinacia oleracea</name>
    <name type="common">Spinach</name>
    <dbReference type="NCBI Taxonomy" id="3562"/>
    <lineage>
        <taxon>Eukaryota</taxon>
        <taxon>Viridiplantae</taxon>
        <taxon>Streptophyta</taxon>
        <taxon>Embryophyta</taxon>
        <taxon>Tracheophyta</taxon>
        <taxon>Spermatophyta</taxon>
        <taxon>Magnoliopsida</taxon>
        <taxon>eudicotyledons</taxon>
        <taxon>Gunneridae</taxon>
        <taxon>Pentapetalae</taxon>
        <taxon>Caryophyllales</taxon>
        <taxon>Chenopodiaceae</taxon>
        <taxon>Chenopodioideae</taxon>
        <taxon>Anserineae</taxon>
        <taxon>Spinacia</taxon>
    </lineage>
</organism>
<evidence type="ECO:0000256" key="2">
    <source>
        <dbReference type="PROSITE-ProRule" id="PRU00708"/>
    </source>
</evidence>
<evidence type="ECO:0000313" key="3">
    <source>
        <dbReference type="Proteomes" id="UP000813463"/>
    </source>
</evidence>
<reference evidence="3" key="1">
    <citation type="journal article" date="2021" name="Nat. Commun.">
        <title>Genomic analyses provide insights into spinach domestication and the genetic basis of agronomic traits.</title>
        <authorList>
            <person name="Cai X."/>
            <person name="Sun X."/>
            <person name="Xu C."/>
            <person name="Sun H."/>
            <person name="Wang X."/>
            <person name="Ge C."/>
            <person name="Zhang Z."/>
            <person name="Wang Q."/>
            <person name="Fei Z."/>
            <person name="Jiao C."/>
            <person name="Wang Q."/>
        </authorList>
    </citation>
    <scope>NUCLEOTIDE SEQUENCE [LARGE SCALE GENOMIC DNA]</scope>
    <source>
        <strain evidence="3">cv. Varoflay</strain>
    </source>
</reference>
<dbReference type="InterPro" id="IPR011990">
    <property type="entry name" value="TPR-like_helical_dom_sf"/>
</dbReference>
<dbReference type="RefSeq" id="XP_056684724.1">
    <property type="nucleotide sequence ID" value="XM_056828746.1"/>
</dbReference>
<protein>
    <submittedName>
        <fullName evidence="4 5">Pentatricopeptide repeat-containing protein At2g02980, chloroplastic-like</fullName>
    </submittedName>
</protein>
<dbReference type="InterPro" id="IPR046848">
    <property type="entry name" value="E_motif"/>
</dbReference>
<dbReference type="Pfam" id="PF13041">
    <property type="entry name" value="PPR_2"/>
    <property type="match status" value="2"/>
</dbReference>
<dbReference type="Pfam" id="PF20431">
    <property type="entry name" value="E_motif"/>
    <property type="match status" value="1"/>
</dbReference>
<dbReference type="Pfam" id="PF13812">
    <property type="entry name" value="PPR_3"/>
    <property type="match status" value="1"/>
</dbReference>
<dbReference type="GO" id="GO:0009451">
    <property type="term" value="P:RNA modification"/>
    <property type="evidence" value="ECO:0007669"/>
    <property type="project" value="InterPro"/>
</dbReference>
<evidence type="ECO:0000313" key="7">
    <source>
        <dbReference type="RefSeq" id="XP_056684726.1"/>
    </source>
</evidence>
<dbReference type="Pfam" id="PF01535">
    <property type="entry name" value="PPR"/>
    <property type="match status" value="1"/>
</dbReference>
<dbReference type="PROSITE" id="PS51375">
    <property type="entry name" value="PPR"/>
    <property type="match status" value="4"/>
</dbReference>
<dbReference type="NCBIfam" id="TIGR00756">
    <property type="entry name" value="PPR"/>
    <property type="match status" value="3"/>
</dbReference>
<proteinExistence type="predicted"/>
<dbReference type="Gene3D" id="1.25.40.10">
    <property type="entry name" value="Tetratricopeptide repeat domain"/>
    <property type="match status" value="3"/>
</dbReference>
<accession>A0A9R0J5G1</accession>
<feature type="repeat" description="PPR" evidence="2">
    <location>
        <begin position="276"/>
        <end position="306"/>
    </location>
</feature>
<dbReference type="PANTHER" id="PTHR47926">
    <property type="entry name" value="PENTATRICOPEPTIDE REPEAT-CONTAINING PROTEIN"/>
    <property type="match status" value="1"/>
</dbReference>
<feature type="repeat" description="PPR" evidence="2">
    <location>
        <begin position="307"/>
        <end position="341"/>
    </location>
</feature>
<name>A0A9R0J5G1_SPIOL</name>
<feature type="repeat" description="PPR" evidence="2">
    <location>
        <begin position="206"/>
        <end position="240"/>
    </location>
</feature>
<gene>
    <name evidence="4 5 6 7" type="primary">LOC110799876</name>
</gene>
<dbReference type="FunFam" id="1.25.40.10:FF:000427">
    <property type="entry name" value="Pentatricopeptide repeat-containing protein chloroplastic"/>
    <property type="match status" value="1"/>
</dbReference>
<dbReference type="FunFam" id="1.25.40.10:FF:000184">
    <property type="entry name" value="Pentatricopeptide repeat-containing protein, chloroplastic"/>
    <property type="match status" value="1"/>
</dbReference>
<dbReference type="RefSeq" id="XP_056684725.1">
    <property type="nucleotide sequence ID" value="XM_056828747.1"/>
</dbReference>
<dbReference type="GO" id="GO:0003723">
    <property type="term" value="F:RNA binding"/>
    <property type="evidence" value="ECO:0007669"/>
    <property type="project" value="InterPro"/>
</dbReference>
<feature type="repeat" description="PPR" evidence="2">
    <location>
        <begin position="105"/>
        <end position="139"/>
    </location>
</feature>
<dbReference type="PANTHER" id="PTHR47926:SF447">
    <property type="entry name" value="DYW DOMAIN-CONTAINING PROTEIN"/>
    <property type="match status" value="1"/>
</dbReference>
<dbReference type="KEGG" id="soe:110799876"/>
<dbReference type="InterPro" id="IPR002885">
    <property type="entry name" value="PPR_rpt"/>
</dbReference>
<evidence type="ECO:0000256" key="1">
    <source>
        <dbReference type="ARBA" id="ARBA00022737"/>
    </source>
</evidence>
<sequence>MKLFHGRLTTLSYGWQPPKSTSILNCILSFTRSNSSSDINSSLHSTKILQKLSNPSHMKQILAQIIVKNQQLDQFCLMKLIDICASSNGFSSSALIFSQFHEFIDSYICNSLLRTYTHLKKHWHSIFVYVQMHKHGISPDILTFPAVIKSTAHLCRRRLGKSLHCCVIKMGFGSDMFASTALVHMYSSCSSVDDARTVFDEMPERNSVSWNAMITGYVHGRRFSEGFDVFRDMMRDGIELGEVTMVGLLSACANLGALNQGRWVHDYIRRNGMALNVYVGTALIDMYAKCGNVEEGLKLLRAMKVKNVCTWNVLISAYSINGQTEDALMAFYSMIFEDYKPDHVTFLAVLSACFHGGLVGEGRSHFKSMKGEFGVEPKMEHYGCMVDLLSRADLIHEAVELIRNMPLKPDPTIWRALLRAYQVRGHVHFTELLILKLIELEPQNGDNFFLLSNLYSQQQRWAEVEVVREIMKDRGIQNIPGYSSIVINNEIFEFVASYDVKPRLEEVDKVLAHMSGELILSSSFTNTEIL</sequence>
<evidence type="ECO:0000313" key="4">
    <source>
        <dbReference type="RefSeq" id="XP_021860838.1"/>
    </source>
</evidence>
<evidence type="ECO:0000313" key="5">
    <source>
        <dbReference type="RefSeq" id="XP_056684724.1"/>
    </source>
</evidence>
<dbReference type="OrthoDB" id="185373at2759"/>
<keyword evidence="1" id="KW-0677">Repeat</keyword>
<dbReference type="GeneID" id="110799876"/>
<dbReference type="RefSeq" id="XP_021860838.1">
    <property type="nucleotide sequence ID" value="XM_022005146.1"/>
</dbReference>
<dbReference type="RefSeq" id="XP_056684726.1">
    <property type="nucleotide sequence ID" value="XM_056828748.1"/>
</dbReference>
<dbReference type="Proteomes" id="UP000813463">
    <property type="component" value="Chromosome 5"/>
</dbReference>
<evidence type="ECO:0000313" key="6">
    <source>
        <dbReference type="RefSeq" id="XP_056684725.1"/>
    </source>
</evidence>
<keyword evidence="3" id="KW-1185">Reference proteome</keyword>
<dbReference type="AlphaFoldDB" id="A0A9R0J5G1"/>
<reference evidence="4" key="2">
    <citation type="submission" date="2025-04" db="UniProtKB">
        <authorList>
            <consortium name="RefSeq"/>
        </authorList>
    </citation>
    <scope>IDENTIFICATION</scope>
    <source>
        <tissue evidence="5 6">Leaf</tissue>
    </source>
</reference>
<dbReference type="InterPro" id="IPR046960">
    <property type="entry name" value="PPR_At4g14850-like_plant"/>
</dbReference>